<feature type="chain" id="PRO_5003943631" evidence="1">
    <location>
        <begin position="26"/>
        <end position="227"/>
    </location>
</feature>
<evidence type="ECO:0000313" key="2">
    <source>
        <dbReference type="EMBL" id="AGB18614.1"/>
    </source>
</evidence>
<evidence type="ECO:0000313" key="3">
    <source>
        <dbReference type="Proteomes" id="UP000010845"/>
    </source>
</evidence>
<name>L0IIL9_THETR</name>
<organism evidence="2 3">
    <name type="scientific">Thermoanaerobacterium thermosaccharolyticum M0795</name>
    <dbReference type="NCBI Taxonomy" id="698948"/>
    <lineage>
        <taxon>Bacteria</taxon>
        <taxon>Bacillati</taxon>
        <taxon>Bacillota</taxon>
        <taxon>Clostridia</taxon>
        <taxon>Thermoanaerobacterales</taxon>
        <taxon>Thermoanaerobacteraceae</taxon>
        <taxon>Thermoanaerobacterium</taxon>
    </lineage>
</organism>
<sequence length="227" mass="25633">MLKKLVSLLLVVALLSVSTFSSVFAADNKNDIKKEGVITITDSDYDTMIKTGKPVYLGDNTWAKIVTFDEMVSEVAKNKGISASEERSQILSSELNDKNILTNNNDDIFYVHFYKQFEVGNTGWYPQLDIYVKCQGPYRDFIGISDLNLIRSYNYISKQFSGKCQAKVESVKRIYWVVNGDFYNNGSTSWSFGGSVGIGQYATLTFSISEASNYFGYAYNYGYVENR</sequence>
<evidence type="ECO:0000256" key="1">
    <source>
        <dbReference type="SAM" id="SignalP"/>
    </source>
</evidence>
<dbReference type="PATRIC" id="fig|698948.3.peg.948"/>
<protein>
    <submittedName>
        <fullName evidence="2">Uncharacterized protein</fullName>
    </submittedName>
</protein>
<proteinExistence type="predicted"/>
<feature type="signal peptide" evidence="1">
    <location>
        <begin position="1"/>
        <end position="25"/>
    </location>
</feature>
<keyword evidence="1" id="KW-0732">Signal</keyword>
<dbReference type="RefSeq" id="WP_015311303.1">
    <property type="nucleotide sequence ID" value="NC_019970.1"/>
</dbReference>
<gene>
    <name evidence="2" type="ORF">Thethe_00951</name>
</gene>
<dbReference type="AlphaFoldDB" id="L0IIL9"/>
<dbReference type="Proteomes" id="UP000010845">
    <property type="component" value="Chromosome"/>
</dbReference>
<dbReference type="HOGENOM" id="CLU_1219234_0_0_9"/>
<dbReference type="EMBL" id="CP003066">
    <property type="protein sequence ID" value="AGB18614.1"/>
    <property type="molecule type" value="Genomic_DNA"/>
</dbReference>
<dbReference type="KEGG" id="tto:Thethe_00951"/>
<reference evidence="2 3" key="1">
    <citation type="submission" date="2012-03" db="EMBL/GenBank/DDBJ databases">
        <title>Complete sequence of chromosome of Thermoanaerobacterium thermosaccharolyticum M0795.</title>
        <authorList>
            <consortium name="US DOE Joint Genome Institute"/>
            <person name="Lucas S."/>
            <person name="Han J."/>
            <person name="Lapidus A."/>
            <person name="Cheng J.-F."/>
            <person name="Goodwin L."/>
            <person name="Pitluck S."/>
            <person name="Peters L."/>
            <person name="Teshima H."/>
            <person name="Detter J.C."/>
            <person name="Han C."/>
            <person name="Tapia R."/>
            <person name="Land M."/>
            <person name="Hauser L."/>
            <person name="Kyrpides N."/>
            <person name="Ivanova N."/>
            <person name="Pagani I."/>
            <person name="Feinberg L."/>
            <person name="Folden J."/>
            <person name="Hogsett D."/>
            <person name="Shaw J."/>
            <person name="Woyke T."/>
        </authorList>
    </citation>
    <scope>NUCLEOTIDE SEQUENCE [LARGE SCALE GENOMIC DNA]</scope>
    <source>
        <strain evidence="2 3">M0795</strain>
    </source>
</reference>
<accession>L0IIL9</accession>